<evidence type="ECO:0000256" key="1">
    <source>
        <dbReference type="SAM" id="MobiDB-lite"/>
    </source>
</evidence>
<comment type="caution">
    <text evidence="3">The sequence shown here is derived from an EMBL/GenBank/DDBJ whole genome shotgun (WGS) entry which is preliminary data.</text>
</comment>
<reference evidence="3 4" key="1">
    <citation type="submission" date="2019-08" db="EMBL/GenBank/DDBJ databases">
        <title>Marinobacter ZYF650 sp. nov., a marine bacterium isolated from seawater of the Mariana trench.</title>
        <authorList>
            <person name="Ahmad W."/>
        </authorList>
    </citation>
    <scope>NUCLEOTIDE SEQUENCE [LARGE SCALE GENOMIC DNA]</scope>
    <source>
        <strain evidence="3 4">ZYF650</strain>
    </source>
</reference>
<keyword evidence="4" id="KW-1185">Reference proteome</keyword>
<keyword evidence="2" id="KW-0812">Transmembrane</keyword>
<evidence type="ECO:0000313" key="3">
    <source>
        <dbReference type="EMBL" id="KAA1173243.1"/>
    </source>
</evidence>
<feature type="transmembrane region" description="Helical" evidence="2">
    <location>
        <begin position="46"/>
        <end position="66"/>
    </location>
</feature>
<name>A0A5B0VG67_9GAMM</name>
<accession>A0A5B0VG67</accession>
<dbReference type="Proteomes" id="UP000323161">
    <property type="component" value="Unassembled WGS sequence"/>
</dbReference>
<organism evidence="3 4">
    <name type="scientific">Marinobacter salinexigens</name>
    <dbReference type="NCBI Taxonomy" id="2919747"/>
    <lineage>
        <taxon>Bacteria</taxon>
        <taxon>Pseudomonadati</taxon>
        <taxon>Pseudomonadota</taxon>
        <taxon>Gammaproteobacteria</taxon>
        <taxon>Pseudomonadales</taxon>
        <taxon>Marinobacteraceae</taxon>
        <taxon>Marinobacter</taxon>
    </lineage>
</organism>
<sequence length="198" mass="22100">MSENNQIEAEANPKSDPLDASTPVSYDNEEVVWEGSPSQIVNLGSFIFWGLVFAAAGVGLVLWNAGLKAQYTPLIDQVVTYSIYGLLIVGVLNVLMSYLTVKCERTVITRNKIKEAKGITSIFRQELFCEMSEVSDIKSPPAGLMGLFGLSTLVLETKDADQPIIRIRAIRNRDELVQKILPIWRKLKMDRKGYFGDK</sequence>
<evidence type="ECO:0000256" key="2">
    <source>
        <dbReference type="SAM" id="Phobius"/>
    </source>
</evidence>
<dbReference type="AlphaFoldDB" id="A0A5B0VG67"/>
<proteinExistence type="predicted"/>
<evidence type="ECO:0000313" key="4">
    <source>
        <dbReference type="Proteomes" id="UP000323161"/>
    </source>
</evidence>
<protein>
    <recommendedName>
        <fullName evidence="5">DUF304 domain-containing protein</fullName>
    </recommendedName>
</protein>
<feature type="transmembrane region" description="Helical" evidence="2">
    <location>
        <begin position="78"/>
        <end position="101"/>
    </location>
</feature>
<keyword evidence="2" id="KW-0472">Membrane</keyword>
<gene>
    <name evidence="3" type="ORF">FWJ25_12190</name>
</gene>
<keyword evidence="2" id="KW-1133">Transmembrane helix</keyword>
<dbReference type="RefSeq" id="WP_149600540.1">
    <property type="nucleotide sequence ID" value="NZ_VTUU01000005.1"/>
</dbReference>
<dbReference type="EMBL" id="VTUU01000005">
    <property type="protein sequence ID" value="KAA1173243.1"/>
    <property type="molecule type" value="Genomic_DNA"/>
</dbReference>
<feature type="region of interest" description="Disordered" evidence="1">
    <location>
        <begin position="1"/>
        <end position="22"/>
    </location>
</feature>
<evidence type="ECO:0008006" key="5">
    <source>
        <dbReference type="Google" id="ProtNLM"/>
    </source>
</evidence>